<dbReference type="Gene3D" id="1.10.506.10">
    <property type="entry name" value="GTPase Activation - p120gap, domain 1"/>
    <property type="match status" value="1"/>
</dbReference>
<feature type="compositionally biased region" description="Low complexity" evidence="2">
    <location>
        <begin position="1329"/>
        <end position="1351"/>
    </location>
</feature>
<feature type="region of interest" description="Disordered" evidence="2">
    <location>
        <begin position="1219"/>
        <end position="1271"/>
    </location>
</feature>
<feature type="compositionally biased region" description="Polar residues" evidence="2">
    <location>
        <begin position="246"/>
        <end position="264"/>
    </location>
</feature>
<keyword evidence="6" id="KW-1185">Reference proteome</keyword>
<dbReference type="InterPro" id="IPR023152">
    <property type="entry name" value="RasGAP_CS"/>
</dbReference>
<feature type="compositionally biased region" description="Polar residues" evidence="2">
    <location>
        <begin position="1286"/>
        <end position="1295"/>
    </location>
</feature>
<dbReference type="GO" id="GO:0005096">
    <property type="term" value="F:GTPase activator activity"/>
    <property type="evidence" value="ECO:0007669"/>
    <property type="project" value="UniProtKB-KW"/>
</dbReference>
<dbReference type="CDD" id="cd05137">
    <property type="entry name" value="RasGAP_CLA2_BUD2"/>
    <property type="match status" value="1"/>
</dbReference>
<gene>
    <name evidence="5" type="ORF">BDY17DRAFT_322114</name>
</gene>
<feature type="region of interest" description="Disordered" evidence="2">
    <location>
        <begin position="1383"/>
        <end position="1461"/>
    </location>
</feature>
<dbReference type="InterPro" id="IPR035892">
    <property type="entry name" value="C2_domain_sf"/>
</dbReference>
<protein>
    <submittedName>
        <fullName evidence="5">Uncharacterized protein</fullName>
    </submittedName>
</protein>
<evidence type="ECO:0000259" key="4">
    <source>
        <dbReference type="PROSITE" id="PS50018"/>
    </source>
</evidence>
<feature type="compositionally biased region" description="Low complexity" evidence="2">
    <location>
        <begin position="93"/>
        <end position="112"/>
    </location>
</feature>
<dbReference type="EMBL" id="MU001633">
    <property type="protein sequence ID" value="KAF2485251.1"/>
    <property type="molecule type" value="Genomic_DNA"/>
</dbReference>
<feature type="domain" description="C2" evidence="3">
    <location>
        <begin position="598"/>
        <end position="765"/>
    </location>
</feature>
<accession>A0A6A6PZQ3</accession>
<keyword evidence="1" id="KW-0343">GTPase activation</keyword>
<dbReference type="InterPro" id="IPR039360">
    <property type="entry name" value="Ras_GTPase"/>
</dbReference>
<dbReference type="PROSITE" id="PS50018">
    <property type="entry name" value="RAS_GTPASE_ACTIV_2"/>
    <property type="match status" value="1"/>
</dbReference>
<feature type="region of interest" description="Disordered" evidence="2">
    <location>
        <begin position="455"/>
        <end position="480"/>
    </location>
</feature>
<evidence type="ECO:0000313" key="5">
    <source>
        <dbReference type="EMBL" id="KAF2485251.1"/>
    </source>
</evidence>
<feature type="region of interest" description="Disordered" evidence="2">
    <location>
        <begin position="1286"/>
        <end position="1362"/>
    </location>
</feature>
<dbReference type="PANTHER" id="PTHR10194:SF60">
    <property type="entry name" value="RAS GTPASE-ACTIVATING PROTEIN RASKOL"/>
    <property type="match status" value="1"/>
</dbReference>
<dbReference type="SMART" id="SM00323">
    <property type="entry name" value="RasGAP"/>
    <property type="match status" value="1"/>
</dbReference>
<feature type="compositionally biased region" description="Polar residues" evidence="2">
    <location>
        <begin position="129"/>
        <end position="140"/>
    </location>
</feature>
<sequence length="1461" mass="159609">MASASSGSNGRKRWTERKEPKAASLADEWKMEEAERRSRSSSIRRSTAFETAPPTAAASRSTIRALTPEHHDEEMRGNAARASSRAESIPSQTTTPTHTTAILPASSNSSSPSRPPRKLVKDRVARLSTHGSSGSRSGASLTGMLGRNTSKSKNRDEAEAAAIDNAATSPTSRLRARTLEETRPEAPSVTAARHSRRMGSLNHVPNPGADYLASVPAEVSPPSAPSMYPMGIGDHYPIDYAGRRSISPTGSNASGSYNPGQGKSSAKRILHLMKTLNGRYQGTMLFRLGSNRTWKKGYCYVVGEGGALICTPETNNESPRTIMPSLKGCRVKPGMDGATPILQLALPHEELGLDIKLLTQVDFDSWYAAFLHWTSLASRAPSASDTETPPLSADSAVTPPQPPPRTSSAKKSRHRHTNSEKSERRRSTFKPKDAPVIKIGKMIYWDTTAVYTNAVPHPPPDGVRSKSTRPPTQRTQSNTVRQWRRINGQLRENGELTLSSDPDNSLISVVQLSQLSRCAIQRLDPSVMNDGYCIAVYPQYTATSPDNQLAFARPIFLSLENRVLYEVWFVLLRAFTIPQLYGPSAFDDNGEGKDDISQEPESAFATKTTDMFRMERSLSVRIVEARMFPIASNAALPSQGFVGAQTRTAGNSRSEQYGYYAEVLLDNETRAKTTTKFDGLAPLWAETFDFFDLPPVLNSASVVVKRRTTDTHAREQLEQRVQPDFYSSTGEVQGVSTGFGFDVVCGKVEIYLQELDGEKDIEKWWPIMNASHQHVGDVLIRARAEEGVILMARDYEPLGEILRSFENNVTLQIAQMIPAELKSISDTLLDIFQVSGKASEWLMALIEEEIDGMQHNNKPATKPRFGRRMGSETGQDVSSLSASHPDREAIVRDMNKHAALEANLLFRGNTLLTKSLDSHMRRFAKDYLEASLGGIIREINAKDPQCEVDPSKVDNPHDMTGNWRRLLLCTQEVWKSIVAAKHRCPLELRVIFRHIRACAEDRYGDFMRNIAYSSVSGFLFLRFFCPAILNPKLFGLMNEDVKPHARRACVLIAKSLQTLSNLASFGAKETWMEPMNAFLLQNRTSFKALIEDVCTVPSAPSARGSSREGGSSPETISAESNLSYTTPITIMARLPPTSREGFPSLPFLIDQPRAYAELVQLWLEATTVDPESAETTGAASSTQGEVQAAIQAAGPHLAAFHDICTALHARTQDCLNRAERAERPDSASSFPWDELIDQLKPDPDNNPDDLSDDAAPTDRHVDGPSIPPGAPISAFVRMREWDMVNNGTTRLQNQHAPLRGSPGWDRERPHSSGVLGSLHESLRRAHPQSAGGSDSASVGNSAGNASSAPSSDTEHLADGTPTALPSYERELRHRERREAAKQLIQQHVAAASRSREAEREGGGGGGSSGSAGTGKKKGRSPIVSALRKKNHNNSLKENGRVGGGVAAAAATGPPAEHAATN</sequence>
<evidence type="ECO:0000313" key="6">
    <source>
        <dbReference type="Proteomes" id="UP000799767"/>
    </source>
</evidence>
<dbReference type="InterPro" id="IPR000008">
    <property type="entry name" value="C2_dom"/>
</dbReference>
<organism evidence="5 6">
    <name type="scientific">Neohortaea acidophila</name>
    <dbReference type="NCBI Taxonomy" id="245834"/>
    <lineage>
        <taxon>Eukaryota</taxon>
        <taxon>Fungi</taxon>
        <taxon>Dikarya</taxon>
        <taxon>Ascomycota</taxon>
        <taxon>Pezizomycotina</taxon>
        <taxon>Dothideomycetes</taxon>
        <taxon>Dothideomycetidae</taxon>
        <taxon>Mycosphaerellales</taxon>
        <taxon>Teratosphaeriaceae</taxon>
        <taxon>Neohortaea</taxon>
    </lineage>
</organism>
<evidence type="ECO:0000256" key="1">
    <source>
        <dbReference type="ARBA" id="ARBA00022468"/>
    </source>
</evidence>
<proteinExistence type="predicted"/>
<dbReference type="SUPFAM" id="SSF49562">
    <property type="entry name" value="C2 domain (Calcium/lipid-binding domain, CaLB)"/>
    <property type="match status" value="1"/>
</dbReference>
<feature type="region of interest" description="Disordered" evidence="2">
    <location>
        <begin position="1098"/>
        <end position="1118"/>
    </location>
</feature>
<name>A0A6A6PZQ3_9PEZI</name>
<dbReference type="Proteomes" id="UP000799767">
    <property type="component" value="Unassembled WGS sequence"/>
</dbReference>
<dbReference type="InterPro" id="IPR008936">
    <property type="entry name" value="Rho_GTPase_activation_prot"/>
</dbReference>
<feature type="compositionally biased region" description="Polar residues" evidence="2">
    <location>
        <begin position="872"/>
        <end position="882"/>
    </location>
</feature>
<feature type="region of interest" description="Disordered" evidence="2">
    <location>
        <begin position="380"/>
        <end position="432"/>
    </location>
</feature>
<feature type="compositionally biased region" description="Basic and acidic residues" evidence="2">
    <location>
        <begin position="16"/>
        <end position="38"/>
    </location>
</feature>
<dbReference type="Gene3D" id="2.60.40.150">
    <property type="entry name" value="C2 domain"/>
    <property type="match status" value="1"/>
</dbReference>
<feature type="compositionally biased region" description="Low complexity" evidence="2">
    <location>
        <begin position="40"/>
        <end position="58"/>
    </location>
</feature>
<feature type="region of interest" description="Disordered" evidence="2">
    <location>
        <begin position="854"/>
        <end position="884"/>
    </location>
</feature>
<dbReference type="PANTHER" id="PTHR10194">
    <property type="entry name" value="RAS GTPASE-ACTIVATING PROTEINS"/>
    <property type="match status" value="1"/>
</dbReference>
<dbReference type="InterPro" id="IPR001936">
    <property type="entry name" value="RasGAP_dom"/>
</dbReference>
<dbReference type="GeneID" id="54477758"/>
<dbReference type="PROSITE" id="PS50004">
    <property type="entry name" value="C2"/>
    <property type="match status" value="1"/>
</dbReference>
<feature type="compositionally biased region" description="Basic and acidic residues" evidence="2">
    <location>
        <begin position="417"/>
        <end position="432"/>
    </location>
</feature>
<feature type="compositionally biased region" description="Gly residues" evidence="2">
    <location>
        <begin position="1402"/>
        <end position="1412"/>
    </location>
</feature>
<feature type="region of interest" description="Disordered" evidence="2">
    <location>
        <begin position="1"/>
        <end position="200"/>
    </location>
</feature>
<feature type="compositionally biased region" description="Polar residues" evidence="2">
    <location>
        <begin position="380"/>
        <end position="389"/>
    </location>
</feature>
<feature type="compositionally biased region" description="Low complexity" evidence="2">
    <location>
        <begin position="1098"/>
        <end position="1114"/>
    </location>
</feature>
<dbReference type="OrthoDB" id="775356at2759"/>
<dbReference type="SUPFAM" id="SSF48350">
    <property type="entry name" value="GTPase activation domain, GAP"/>
    <property type="match status" value="1"/>
</dbReference>
<feature type="region of interest" description="Disordered" evidence="2">
    <location>
        <begin position="242"/>
        <end position="264"/>
    </location>
</feature>
<reference evidence="5" key="1">
    <citation type="journal article" date="2020" name="Stud. Mycol.">
        <title>101 Dothideomycetes genomes: a test case for predicting lifestyles and emergence of pathogens.</title>
        <authorList>
            <person name="Haridas S."/>
            <person name="Albert R."/>
            <person name="Binder M."/>
            <person name="Bloem J."/>
            <person name="Labutti K."/>
            <person name="Salamov A."/>
            <person name="Andreopoulos B."/>
            <person name="Baker S."/>
            <person name="Barry K."/>
            <person name="Bills G."/>
            <person name="Bluhm B."/>
            <person name="Cannon C."/>
            <person name="Castanera R."/>
            <person name="Culley D."/>
            <person name="Daum C."/>
            <person name="Ezra D."/>
            <person name="Gonzalez J."/>
            <person name="Henrissat B."/>
            <person name="Kuo A."/>
            <person name="Liang C."/>
            <person name="Lipzen A."/>
            <person name="Lutzoni F."/>
            <person name="Magnuson J."/>
            <person name="Mondo S."/>
            <person name="Nolan M."/>
            <person name="Ohm R."/>
            <person name="Pangilinan J."/>
            <person name="Park H.-J."/>
            <person name="Ramirez L."/>
            <person name="Alfaro M."/>
            <person name="Sun H."/>
            <person name="Tritt A."/>
            <person name="Yoshinaga Y."/>
            <person name="Zwiers L.-H."/>
            <person name="Turgeon B."/>
            <person name="Goodwin S."/>
            <person name="Spatafora J."/>
            <person name="Crous P."/>
            <person name="Grigoriev I."/>
        </authorList>
    </citation>
    <scope>NUCLEOTIDE SEQUENCE</scope>
    <source>
        <strain evidence="5">CBS 113389</strain>
    </source>
</reference>
<evidence type="ECO:0000256" key="2">
    <source>
        <dbReference type="SAM" id="MobiDB-lite"/>
    </source>
</evidence>
<feature type="compositionally biased region" description="Basic and acidic residues" evidence="2">
    <location>
        <begin position="67"/>
        <end position="76"/>
    </location>
</feature>
<dbReference type="PROSITE" id="PS00509">
    <property type="entry name" value="RAS_GTPASE_ACTIV_1"/>
    <property type="match status" value="1"/>
</dbReference>
<evidence type="ECO:0000259" key="3">
    <source>
        <dbReference type="PROSITE" id="PS50004"/>
    </source>
</evidence>
<feature type="compositionally biased region" description="Polar residues" evidence="2">
    <location>
        <begin position="468"/>
        <end position="480"/>
    </location>
</feature>
<feature type="compositionally biased region" description="Low complexity" evidence="2">
    <location>
        <begin position="1446"/>
        <end position="1461"/>
    </location>
</feature>
<dbReference type="Pfam" id="PF00616">
    <property type="entry name" value="RasGAP"/>
    <property type="match status" value="2"/>
</dbReference>
<dbReference type="GO" id="GO:0007165">
    <property type="term" value="P:signal transduction"/>
    <property type="evidence" value="ECO:0007669"/>
    <property type="project" value="UniProtKB-ARBA"/>
</dbReference>
<feature type="domain" description="Ras-GAP" evidence="4">
    <location>
        <begin position="820"/>
        <end position="1061"/>
    </location>
</feature>
<dbReference type="RefSeq" id="XP_033591820.1">
    <property type="nucleotide sequence ID" value="XM_033736756.1"/>
</dbReference>